<dbReference type="GO" id="GO:0030170">
    <property type="term" value="F:pyridoxal phosphate binding"/>
    <property type="evidence" value="ECO:0007669"/>
    <property type="project" value="InterPro"/>
</dbReference>
<protein>
    <submittedName>
        <fullName evidence="6">PLP-dependent aminotransferase family protein</fullName>
    </submittedName>
</protein>
<evidence type="ECO:0000313" key="7">
    <source>
        <dbReference type="Proteomes" id="UP000275076"/>
    </source>
</evidence>
<dbReference type="InterPro" id="IPR015422">
    <property type="entry name" value="PyrdxlP-dep_Trfase_small"/>
</dbReference>
<dbReference type="InterPro" id="IPR004839">
    <property type="entry name" value="Aminotransferase_I/II_large"/>
</dbReference>
<dbReference type="OrthoDB" id="9802328at2"/>
<keyword evidence="4" id="KW-0663">Pyridoxal phosphate</keyword>
<keyword evidence="7" id="KW-1185">Reference proteome</keyword>
<evidence type="ECO:0000256" key="3">
    <source>
        <dbReference type="ARBA" id="ARBA00022679"/>
    </source>
</evidence>
<dbReference type="PANTHER" id="PTHR42790:SF17">
    <property type="entry name" value="TRANSCRIPTIONAL REGULATOR, GNTR FAMILY"/>
    <property type="match status" value="1"/>
</dbReference>
<reference evidence="6 7" key="1">
    <citation type="submission" date="2018-10" db="EMBL/GenBank/DDBJ databases">
        <title>Draft genome sequence of Bacillus salarius IM0101, isolated from a hypersaline soil in Inner Mongolia, China.</title>
        <authorList>
            <person name="Yamprayoonswat W."/>
            <person name="Boonvisut S."/>
            <person name="Jumpathong W."/>
            <person name="Sittihan S."/>
            <person name="Ruangsuj P."/>
            <person name="Wanthongcharoen S."/>
            <person name="Thongpramul N."/>
            <person name="Pimmason S."/>
            <person name="Yu B."/>
            <person name="Yasawong M."/>
        </authorList>
    </citation>
    <scope>NUCLEOTIDE SEQUENCE [LARGE SCALE GENOMIC DNA]</scope>
    <source>
        <strain evidence="6 7">IM0101</strain>
    </source>
</reference>
<evidence type="ECO:0000313" key="6">
    <source>
        <dbReference type="EMBL" id="RSL29366.1"/>
    </source>
</evidence>
<feature type="domain" description="Aminotransferase class I/classII large" evidence="5">
    <location>
        <begin position="26"/>
        <end position="350"/>
    </location>
</feature>
<dbReference type="CDD" id="cd00609">
    <property type="entry name" value="AAT_like"/>
    <property type="match status" value="1"/>
</dbReference>
<keyword evidence="2 6" id="KW-0032">Aminotransferase</keyword>
<dbReference type="Gene3D" id="3.40.640.10">
    <property type="entry name" value="Type I PLP-dependent aspartate aminotransferase-like (Major domain)"/>
    <property type="match status" value="1"/>
</dbReference>
<evidence type="ECO:0000256" key="2">
    <source>
        <dbReference type="ARBA" id="ARBA00022576"/>
    </source>
</evidence>
<gene>
    <name evidence="6" type="ORF">D7Z54_31690</name>
</gene>
<keyword evidence="3 6" id="KW-0808">Transferase</keyword>
<dbReference type="SUPFAM" id="SSF53383">
    <property type="entry name" value="PLP-dependent transferases"/>
    <property type="match status" value="1"/>
</dbReference>
<sequence>MIQLGKGELHPDLFPKKDFQKSLRSVADLYDAYGYNDGTGDHRLKTAVRSYLQENGVQYSANSILIVSGALQALQLISLGLLQYGSNVFAQQTSYIHSLHVFRTTGMQMKGIPFHNNTLDTSYLEKQLKSNKSPSILYVNPTFHNPTTETMSLETRKEIVKLSKEYKIPVIEDDIFRDLWLDNTPPPPIASVDTAGHTLIIGSFSKTIAPTLRIGWIAGPADVIEKLSDLRMQLDYGSSYLPQLAIYDFIASGNYEKHLQILREKLKQRRDYFIHLLETHLHEVAHWNIPEGGLFIWVTFREEINIRKLWSQLMDNGIVVNPGFMYSPYPNQSIRLSYASCTEEEMKKGVLSIKKILQDWSLKT</sequence>
<name>A0A428MT93_9BACI</name>
<comment type="caution">
    <text evidence="6">The sequence shown here is derived from an EMBL/GenBank/DDBJ whole genome shotgun (WGS) entry which is preliminary data.</text>
</comment>
<dbReference type="AlphaFoldDB" id="A0A428MT93"/>
<evidence type="ECO:0000256" key="4">
    <source>
        <dbReference type="ARBA" id="ARBA00022898"/>
    </source>
</evidence>
<dbReference type="InterPro" id="IPR050859">
    <property type="entry name" value="Class-I_PLP-dep_aminotransf"/>
</dbReference>
<dbReference type="Gene3D" id="3.90.1150.10">
    <property type="entry name" value="Aspartate Aminotransferase, domain 1"/>
    <property type="match status" value="1"/>
</dbReference>
<dbReference type="GO" id="GO:0008483">
    <property type="term" value="F:transaminase activity"/>
    <property type="evidence" value="ECO:0007669"/>
    <property type="project" value="UniProtKB-KW"/>
</dbReference>
<proteinExistence type="predicted"/>
<dbReference type="GO" id="GO:1901605">
    <property type="term" value="P:alpha-amino acid metabolic process"/>
    <property type="evidence" value="ECO:0007669"/>
    <property type="project" value="TreeGrafter"/>
</dbReference>
<dbReference type="InterPro" id="IPR015421">
    <property type="entry name" value="PyrdxlP-dep_Trfase_major"/>
</dbReference>
<evidence type="ECO:0000256" key="1">
    <source>
        <dbReference type="ARBA" id="ARBA00001933"/>
    </source>
</evidence>
<organism evidence="6 7">
    <name type="scientific">Salibacterium salarium</name>
    <dbReference type="NCBI Taxonomy" id="284579"/>
    <lineage>
        <taxon>Bacteria</taxon>
        <taxon>Bacillati</taxon>
        <taxon>Bacillota</taxon>
        <taxon>Bacilli</taxon>
        <taxon>Bacillales</taxon>
        <taxon>Bacillaceae</taxon>
    </lineage>
</organism>
<dbReference type="InterPro" id="IPR015424">
    <property type="entry name" value="PyrdxlP-dep_Trfase"/>
</dbReference>
<dbReference type="RefSeq" id="WP_125562700.1">
    <property type="nucleotide sequence ID" value="NZ_RBVX01000072.1"/>
</dbReference>
<dbReference type="Pfam" id="PF00155">
    <property type="entry name" value="Aminotran_1_2"/>
    <property type="match status" value="1"/>
</dbReference>
<comment type="cofactor">
    <cofactor evidence="1">
        <name>pyridoxal 5'-phosphate</name>
        <dbReference type="ChEBI" id="CHEBI:597326"/>
    </cofactor>
</comment>
<dbReference type="Proteomes" id="UP000275076">
    <property type="component" value="Unassembled WGS sequence"/>
</dbReference>
<dbReference type="PANTHER" id="PTHR42790">
    <property type="entry name" value="AMINOTRANSFERASE"/>
    <property type="match status" value="1"/>
</dbReference>
<evidence type="ECO:0000259" key="5">
    <source>
        <dbReference type="Pfam" id="PF00155"/>
    </source>
</evidence>
<dbReference type="EMBL" id="RBVX01000072">
    <property type="protein sequence ID" value="RSL29366.1"/>
    <property type="molecule type" value="Genomic_DNA"/>
</dbReference>
<accession>A0A428MT93</accession>